<accession>A0A974SSS9</accession>
<keyword evidence="4" id="KW-0249">Electron transport</keyword>
<dbReference type="PROSITE" id="PS51007">
    <property type="entry name" value="CYTC"/>
    <property type="match status" value="2"/>
</dbReference>
<protein>
    <submittedName>
        <fullName evidence="9">C-type cytochrome</fullName>
    </submittedName>
</protein>
<evidence type="ECO:0000256" key="5">
    <source>
        <dbReference type="ARBA" id="ARBA00023004"/>
    </source>
</evidence>
<evidence type="ECO:0000256" key="2">
    <source>
        <dbReference type="ARBA" id="ARBA00022617"/>
    </source>
</evidence>
<keyword evidence="10" id="KW-1185">Reference proteome</keyword>
<dbReference type="Gene3D" id="1.10.760.10">
    <property type="entry name" value="Cytochrome c-like domain"/>
    <property type="match status" value="3"/>
</dbReference>
<dbReference type="Pfam" id="PF13442">
    <property type="entry name" value="Cytochrome_CBB3"/>
    <property type="match status" value="2"/>
</dbReference>
<gene>
    <name evidence="9" type="ORF">IWH25_11460</name>
</gene>
<dbReference type="SUPFAM" id="SSF46626">
    <property type="entry name" value="Cytochrome c"/>
    <property type="match status" value="3"/>
</dbReference>
<dbReference type="GO" id="GO:0020037">
    <property type="term" value="F:heme binding"/>
    <property type="evidence" value="ECO:0007669"/>
    <property type="project" value="InterPro"/>
</dbReference>
<dbReference type="KEGG" id="ares:IWH25_11460"/>
<evidence type="ECO:0000259" key="8">
    <source>
        <dbReference type="PROSITE" id="PS51007"/>
    </source>
</evidence>
<dbReference type="Proteomes" id="UP000663444">
    <property type="component" value="Chromosome"/>
</dbReference>
<dbReference type="EMBL" id="CP064781">
    <property type="protein sequence ID" value="QRJ65717.1"/>
    <property type="molecule type" value="Genomic_DNA"/>
</dbReference>
<evidence type="ECO:0000313" key="10">
    <source>
        <dbReference type="Proteomes" id="UP000663444"/>
    </source>
</evidence>
<keyword evidence="2 6" id="KW-0349">Heme</keyword>
<evidence type="ECO:0000256" key="3">
    <source>
        <dbReference type="ARBA" id="ARBA00022723"/>
    </source>
</evidence>
<name>A0A974SSS9_9RHOO</name>
<sequence>MAGAALALAVAAPAAAAAEAAADGRAVYNFRCYFCHGYSGNAKTLAATYLNPKPSDFTQADPARVTRELVLETLRHGRPGTAMKSFAGVIGEKEMAAVADFVVDEFVRRKAPNTRYHTVENGWPGHERYRAAFPFATGEIPLSRPWENLSPDEAAGKRLYLGACVSCHDRGAPGDDGVEWDARPLSFPRNNFSLAESMAKPPTAVDAITSASPYALHDIPPKVNGLSAQQRRGEKLFQQNCAFCHGADGTGMNWIGQFMEPHPRNLQDPTFMGSATRAGIVHAIREGLANTSMPAWKSVLKERDIQAIVAYIDKVFHPIGKPKPPR</sequence>
<keyword evidence="7" id="KW-0732">Signal</keyword>
<evidence type="ECO:0000313" key="9">
    <source>
        <dbReference type="EMBL" id="QRJ65717.1"/>
    </source>
</evidence>
<keyword evidence="5 6" id="KW-0408">Iron</keyword>
<proteinExistence type="predicted"/>
<dbReference type="InterPro" id="IPR050597">
    <property type="entry name" value="Cytochrome_c_Oxidase_Subunit"/>
</dbReference>
<evidence type="ECO:0000256" key="1">
    <source>
        <dbReference type="ARBA" id="ARBA00022448"/>
    </source>
</evidence>
<feature type="domain" description="Cytochrome c" evidence="8">
    <location>
        <begin position="228"/>
        <end position="316"/>
    </location>
</feature>
<dbReference type="GO" id="GO:0009055">
    <property type="term" value="F:electron transfer activity"/>
    <property type="evidence" value="ECO:0007669"/>
    <property type="project" value="InterPro"/>
</dbReference>
<reference evidence="9" key="1">
    <citation type="submission" date="2020-11" db="EMBL/GenBank/DDBJ databases">
        <title>Azospira restricta DSM 18626 genome sequence.</title>
        <authorList>
            <person name="Moe W.M."/>
        </authorList>
    </citation>
    <scope>NUCLEOTIDE SEQUENCE</scope>
    <source>
        <strain evidence="9">DSM 18626</strain>
    </source>
</reference>
<evidence type="ECO:0000256" key="4">
    <source>
        <dbReference type="ARBA" id="ARBA00022982"/>
    </source>
</evidence>
<dbReference type="AlphaFoldDB" id="A0A974SSS9"/>
<dbReference type="InterPro" id="IPR009056">
    <property type="entry name" value="Cyt_c-like_dom"/>
</dbReference>
<feature type="chain" id="PRO_5037800498" evidence="7">
    <location>
        <begin position="18"/>
        <end position="326"/>
    </location>
</feature>
<keyword evidence="1" id="KW-0813">Transport</keyword>
<dbReference type="InterPro" id="IPR036909">
    <property type="entry name" value="Cyt_c-like_dom_sf"/>
</dbReference>
<dbReference type="PANTHER" id="PTHR33751:SF1">
    <property type="entry name" value="CBB3-TYPE CYTOCHROME C OXIDASE SUBUNIT FIXP"/>
    <property type="match status" value="1"/>
</dbReference>
<evidence type="ECO:0000256" key="6">
    <source>
        <dbReference type="PROSITE-ProRule" id="PRU00433"/>
    </source>
</evidence>
<dbReference type="InterPro" id="IPR008168">
    <property type="entry name" value="Cyt_C_IC"/>
</dbReference>
<dbReference type="PRINTS" id="PR00605">
    <property type="entry name" value="CYTCHROMECIC"/>
</dbReference>
<organism evidence="9 10">
    <name type="scientific">Azospira restricta</name>
    <dbReference type="NCBI Taxonomy" id="404405"/>
    <lineage>
        <taxon>Bacteria</taxon>
        <taxon>Pseudomonadati</taxon>
        <taxon>Pseudomonadota</taxon>
        <taxon>Betaproteobacteria</taxon>
        <taxon>Rhodocyclales</taxon>
        <taxon>Rhodocyclaceae</taxon>
        <taxon>Azospira</taxon>
    </lineage>
</organism>
<dbReference type="GO" id="GO:0005506">
    <property type="term" value="F:iron ion binding"/>
    <property type="evidence" value="ECO:0007669"/>
    <property type="project" value="InterPro"/>
</dbReference>
<feature type="signal peptide" evidence="7">
    <location>
        <begin position="1"/>
        <end position="17"/>
    </location>
</feature>
<feature type="domain" description="Cytochrome c" evidence="8">
    <location>
        <begin position="19"/>
        <end position="106"/>
    </location>
</feature>
<evidence type="ECO:0000256" key="7">
    <source>
        <dbReference type="SAM" id="SignalP"/>
    </source>
</evidence>
<dbReference type="PANTHER" id="PTHR33751">
    <property type="entry name" value="CBB3-TYPE CYTOCHROME C OXIDASE SUBUNIT FIXP"/>
    <property type="match status" value="1"/>
</dbReference>
<keyword evidence="3 6" id="KW-0479">Metal-binding</keyword>